<sequence>MPRSEIRDSVVNQLLEKAANQNYKQYLPKMELVKIRGFESEPVSFDFPVTALIGPNGGGKTTILGAAGCAYKSVSPRRFFAKSGIYDESMQDWEIQYDIIDREINPKGVFGRTANFRNLRWNRDAPDRPVLIFGVSRTVPANEKSELAKCARGSFSVPKERVLDFPGEVSSQVSRILGKDVSSFQRLLIDDDGKVVLLTGKTEDGHQYSEFHFGAGESSIMRMIAEIESAEDNSLILIEEIENGLHPVATQRMVEYLIDVAERKKTQTIFTTHSDDALRSLPDKAIWVAQNNRAFQGKLEVGSLRAITGQVEARLVIFVEDNFAKIWVESMLRELENFDMGEVETHAMEGDGMAVSINHYHNKNPSVRMPSICFVDGDSQYGEDPENHVYKLPGEMPESYVFDEVMSMENVIGGKLSVALLQGYEDHDKVMRLCRDIRRDNRDAHLLYAQLGEKLGFVPEVTVAHAFCSIWAQSNVDTVRTILEPVVHVMSTTG</sequence>
<dbReference type="InterPro" id="IPR003593">
    <property type="entry name" value="AAA+_ATPase"/>
</dbReference>
<evidence type="ECO:0000259" key="1">
    <source>
        <dbReference type="SMART" id="SM00382"/>
    </source>
</evidence>
<dbReference type="SUPFAM" id="SSF52540">
    <property type="entry name" value="P-loop containing nucleoside triphosphate hydrolases"/>
    <property type="match status" value="1"/>
</dbReference>
<dbReference type="GO" id="GO:0006302">
    <property type="term" value="P:double-strand break repair"/>
    <property type="evidence" value="ECO:0007669"/>
    <property type="project" value="InterPro"/>
</dbReference>
<dbReference type="PANTHER" id="PTHR43581:SF2">
    <property type="entry name" value="EXCINUCLEASE ATPASE SUBUNIT"/>
    <property type="match status" value="1"/>
</dbReference>
<dbReference type="InterPro" id="IPR051396">
    <property type="entry name" value="Bact_Antivir_Def_Nuclease"/>
</dbReference>
<dbReference type="GO" id="GO:0016887">
    <property type="term" value="F:ATP hydrolysis activity"/>
    <property type="evidence" value="ECO:0007669"/>
    <property type="project" value="InterPro"/>
</dbReference>
<organism evidence="2 3">
    <name type="scientific">Dichotomicrobium thermohalophilum</name>
    <dbReference type="NCBI Taxonomy" id="933063"/>
    <lineage>
        <taxon>Bacteria</taxon>
        <taxon>Pseudomonadati</taxon>
        <taxon>Pseudomonadota</taxon>
        <taxon>Alphaproteobacteria</taxon>
        <taxon>Hyphomicrobiales</taxon>
        <taxon>Hyphomicrobiaceae</taxon>
        <taxon>Dichotomicrobium</taxon>
    </lineage>
</organism>
<dbReference type="InterPro" id="IPR027417">
    <property type="entry name" value="P-loop_NTPase"/>
</dbReference>
<evidence type="ECO:0000313" key="3">
    <source>
        <dbReference type="Proteomes" id="UP000266273"/>
    </source>
</evidence>
<dbReference type="Proteomes" id="UP000266273">
    <property type="component" value="Unassembled WGS sequence"/>
</dbReference>
<keyword evidence="3" id="KW-1185">Reference proteome</keyword>
<feature type="domain" description="AAA+ ATPase" evidence="1">
    <location>
        <begin position="46"/>
        <end position="292"/>
    </location>
</feature>
<reference evidence="2 3" key="1">
    <citation type="submission" date="2018-08" db="EMBL/GenBank/DDBJ databases">
        <title>Genomic Encyclopedia of Archaeal and Bacterial Type Strains, Phase II (KMG-II): from individual species to whole genera.</title>
        <authorList>
            <person name="Goeker M."/>
        </authorList>
    </citation>
    <scope>NUCLEOTIDE SEQUENCE [LARGE SCALE GENOMIC DNA]</scope>
    <source>
        <strain evidence="2 3">DSM 5002</strain>
    </source>
</reference>
<dbReference type="InterPro" id="IPR041685">
    <property type="entry name" value="AAA_GajA/Old/RecF-like"/>
</dbReference>
<dbReference type="Pfam" id="PF13476">
    <property type="entry name" value="AAA_23"/>
    <property type="match status" value="1"/>
</dbReference>
<dbReference type="OrthoDB" id="7596665at2"/>
<dbReference type="RefSeq" id="WP_119060750.1">
    <property type="nucleotide sequence ID" value="NZ_QXDF01000001.1"/>
</dbReference>
<dbReference type="PANTHER" id="PTHR43581">
    <property type="entry name" value="ATP/GTP PHOSPHATASE"/>
    <property type="match status" value="1"/>
</dbReference>
<gene>
    <name evidence="2" type="ORF">BXY53_0987</name>
</gene>
<dbReference type="Pfam" id="PF13175">
    <property type="entry name" value="AAA_15"/>
    <property type="match status" value="1"/>
</dbReference>
<evidence type="ECO:0000313" key="2">
    <source>
        <dbReference type="EMBL" id="RIA55901.1"/>
    </source>
</evidence>
<proteinExistence type="predicted"/>
<dbReference type="GO" id="GO:0005524">
    <property type="term" value="F:ATP binding"/>
    <property type="evidence" value="ECO:0007669"/>
    <property type="project" value="InterPro"/>
</dbReference>
<protein>
    <submittedName>
        <fullName evidence="2">Putative AbiEii toxin of type IV toxin-antitoxin system</fullName>
    </submittedName>
</protein>
<dbReference type="CDD" id="cd00267">
    <property type="entry name" value="ABC_ATPase"/>
    <property type="match status" value="1"/>
</dbReference>
<accession>A0A397QCC2</accession>
<dbReference type="EMBL" id="QXDF01000001">
    <property type="protein sequence ID" value="RIA55901.1"/>
    <property type="molecule type" value="Genomic_DNA"/>
</dbReference>
<dbReference type="Gene3D" id="3.40.50.300">
    <property type="entry name" value="P-loop containing nucleotide triphosphate hydrolases"/>
    <property type="match status" value="2"/>
</dbReference>
<comment type="caution">
    <text evidence="2">The sequence shown here is derived from an EMBL/GenBank/DDBJ whole genome shotgun (WGS) entry which is preliminary data.</text>
</comment>
<dbReference type="InterPro" id="IPR038729">
    <property type="entry name" value="Rad50/SbcC_AAA"/>
</dbReference>
<dbReference type="AlphaFoldDB" id="A0A397QCC2"/>
<name>A0A397QCC2_9HYPH</name>
<dbReference type="SMART" id="SM00382">
    <property type="entry name" value="AAA"/>
    <property type="match status" value="1"/>
</dbReference>